<name>A0A5D0I609_9FLAO</name>
<sequence>EVDYEPYQNTGSFVIYESGEYTVTVTDSNGCVATATRYFEYIDICVPNYFVPANGGWGPGCVTQYKNLTFDIFDRYGRKIATLNVNDTWDGTYNGKELPTGDYWYLVKLNDPRDDRTFVGNFTLYR</sequence>
<keyword evidence="2" id="KW-1185">Reference proteome</keyword>
<accession>A0A5D0I609</accession>
<dbReference type="Pfam" id="PF13585">
    <property type="entry name" value="CHU_C"/>
    <property type="match status" value="1"/>
</dbReference>
<dbReference type="NCBIfam" id="TIGR04131">
    <property type="entry name" value="Bac_Flav_CTERM"/>
    <property type="match status" value="1"/>
</dbReference>
<dbReference type="Proteomes" id="UP000323930">
    <property type="component" value="Unassembled WGS sequence"/>
</dbReference>
<feature type="non-terminal residue" evidence="1">
    <location>
        <position position="1"/>
    </location>
</feature>
<protein>
    <submittedName>
        <fullName evidence="1">T9SS type B sorting domain-containing protein</fullName>
    </submittedName>
</protein>
<dbReference type="OrthoDB" id="607469at2"/>
<gene>
    <name evidence="1" type="ORF">FUA24_08265</name>
</gene>
<organism evidence="1 2">
    <name type="scientific">Seonamhaeicola marinus</name>
    <dbReference type="NCBI Taxonomy" id="1912246"/>
    <lineage>
        <taxon>Bacteria</taxon>
        <taxon>Pseudomonadati</taxon>
        <taxon>Bacteroidota</taxon>
        <taxon>Flavobacteriia</taxon>
        <taxon>Flavobacteriales</taxon>
        <taxon>Flavobacteriaceae</taxon>
    </lineage>
</organism>
<reference evidence="1 2" key="1">
    <citation type="submission" date="2019-08" db="EMBL/GenBank/DDBJ databases">
        <title>Seonamhaeicola sediminis sp. nov., isolated from marine sediment.</title>
        <authorList>
            <person name="Cao W.R."/>
        </authorList>
    </citation>
    <scope>NUCLEOTIDE SEQUENCE [LARGE SCALE GENOMIC DNA]</scope>
    <source>
        <strain evidence="1 2">B011</strain>
    </source>
</reference>
<evidence type="ECO:0000313" key="1">
    <source>
        <dbReference type="EMBL" id="TYA79134.1"/>
    </source>
</evidence>
<dbReference type="EMBL" id="VSDQ01000559">
    <property type="protein sequence ID" value="TYA79134.1"/>
    <property type="molecule type" value="Genomic_DNA"/>
</dbReference>
<proteinExistence type="predicted"/>
<evidence type="ECO:0000313" key="2">
    <source>
        <dbReference type="Proteomes" id="UP000323930"/>
    </source>
</evidence>
<dbReference type="RefSeq" id="WP_148541269.1">
    <property type="nucleotide sequence ID" value="NZ_VSDQ01000559.1"/>
</dbReference>
<dbReference type="AlphaFoldDB" id="A0A5D0I609"/>
<dbReference type="InterPro" id="IPR026341">
    <property type="entry name" value="T9SS_type_B"/>
</dbReference>
<comment type="caution">
    <text evidence="1">The sequence shown here is derived from an EMBL/GenBank/DDBJ whole genome shotgun (WGS) entry which is preliminary data.</text>
</comment>